<dbReference type="PANTHER" id="PTHR22946:SF9">
    <property type="entry name" value="POLYKETIDE TRANSFERASE AF380"/>
    <property type="match status" value="1"/>
</dbReference>
<dbReference type="PIRSF" id="PIRSF031982">
    <property type="entry name" value="UCP031982_abhydr"/>
    <property type="match status" value="1"/>
</dbReference>
<dbReference type="RefSeq" id="WP_184263290.1">
    <property type="nucleotide sequence ID" value="NZ_JACIIX010000006.1"/>
</dbReference>
<protein>
    <submittedName>
        <fullName evidence="5">Putative dienelactone hydrolase</fullName>
    </submittedName>
</protein>
<evidence type="ECO:0000313" key="6">
    <source>
        <dbReference type="Proteomes" id="UP000544872"/>
    </source>
</evidence>
<feature type="domain" description="AB hydrolase-1" evidence="4">
    <location>
        <begin position="113"/>
        <end position="319"/>
    </location>
</feature>
<keyword evidence="6" id="KW-1185">Reference proteome</keyword>
<dbReference type="InterPro" id="IPR029058">
    <property type="entry name" value="AB_hydrolase_fold"/>
</dbReference>
<evidence type="ECO:0000259" key="4">
    <source>
        <dbReference type="Pfam" id="PF12697"/>
    </source>
</evidence>
<dbReference type="InterPro" id="IPR000073">
    <property type="entry name" value="AB_hydrolase_1"/>
</dbReference>
<dbReference type="InterPro" id="IPR016986">
    <property type="entry name" value="UCP031982_abhydr"/>
</dbReference>
<name>A0A7X0DLZ2_NOVIT</name>
<comment type="caution">
    <text evidence="5">The sequence shown here is derived from an EMBL/GenBank/DDBJ whole genome shotgun (WGS) entry which is preliminary data.</text>
</comment>
<sequence>MNRMKRSLLGLALSVTVGAAVAGAVLITAPAERRVQAAESQSVPLPETLLAARRIMVEWRTEDGPRPFPVALWYPADRGPATQMVGDGPLLTGVAVRLDAPPQAPLGARLPLVLLSHGSGGNMTNQAWLARDLVEAGYVVASLTHPGSTTGDSSPQKALALWQRPGDLSAALDAVLKDPQIGPLVDPSRIAAVGHSLGGYTVLAAGGARLDREAYRDLCRRNPKQGDCAYFLSAGLSFDSLDRAKLEGSYRDPRIKAVVAMSPAFAQAFAADSLAAWPVPLLVVGLTGDELLPHAANAAALAARIPGAKLLEQPGGHFSVLPDCKPGGKALLAQEPDPSDRFLCDDAGQSRAQVHQQVSAAVRVFLKDTGV</sequence>
<dbReference type="Pfam" id="PF12697">
    <property type="entry name" value="Abhydrolase_6"/>
    <property type="match status" value="1"/>
</dbReference>
<evidence type="ECO:0000256" key="3">
    <source>
        <dbReference type="SAM" id="SignalP"/>
    </source>
</evidence>
<proteinExistence type="inferred from homology"/>
<gene>
    <name evidence="5" type="ORF">FHS48_001867</name>
</gene>
<feature type="chain" id="PRO_5031331652" evidence="3">
    <location>
        <begin position="23"/>
        <end position="371"/>
    </location>
</feature>
<keyword evidence="3" id="KW-0732">Signal</keyword>
<comment type="similarity">
    <text evidence="2">Belongs to the AB hydrolase superfamily. FUS2 hydrolase family.</text>
</comment>
<organism evidence="5 6">
    <name type="scientific">Novispirillum itersonii</name>
    <name type="common">Aquaspirillum itersonii</name>
    <dbReference type="NCBI Taxonomy" id="189"/>
    <lineage>
        <taxon>Bacteria</taxon>
        <taxon>Pseudomonadati</taxon>
        <taxon>Pseudomonadota</taxon>
        <taxon>Alphaproteobacteria</taxon>
        <taxon>Rhodospirillales</taxon>
        <taxon>Novispirillaceae</taxon>
        <taxon>Novispirillum</taxon>
    </lineage>
</organism>
<feature type="signal peptide" evidence="3">
    <location>
        <begin position="1"/>
        <end position="22"/>
    </location>
</feature>
<evidence type="ECO:0000313" key="5">
    <source>
        <dbReference type="EMBL" id="MBB6210451.1"/>
    </source>
</evidence>
<keyword evidence="1 5" id="KW-0378">Hydrolase</keyword>
<reference evidence="5 6" key="1">
    <citation type="submission" date="2020-08" db="EMBL/GenBank/DDBJ databases">
        <title>Genomic Encyclopedia of Type Strains, Phase IV (KMG-IV): sequencing the most valuable type-strain genomes for metagenomic binning, comparative biology and taxonomic classification.</title>
        <authorList>
            <person name="Goeker M."/>
        </authorList>
    </citation>
    <scope>NUCLEOTIDE SEQUENCE [LARGE SCALE GENOMIC DNA]</scope>
    <source>
        <strain evidence="5 6">DSM 11590</strain>
    </source>
</reference>
<dbReference type="AlphaFoldDB" id="A0A7X0DLZ2"/>
<evidence type="ECO:0000256" key="2">
    <source>
        <dbReference type="ARBA" id="ARBA00038115"/>
    </source>
</evidence>
<dbReference type="SUPFAM" id="SSF53474">
    <property type="entry name" value="alpha/beta-Hydrolases"/>
    <property type="match status" value="1"/>
</dbReference>
<dbReference type="GO" id="GO:0052689">
    <property type="term" value="F:carboxylic ester hydrolase activity"/>
    <property type="evidence" value="ECO:0007669"/>
    <property type="project" value="UniProtKB-ARBA"/>
</dbReference>
<dbReference type="InterPro" id="IPR050261">
    <property type="entry name" value="FrsA_esterase"/>
</dbReference>
<accession>A0A7X0DLZ2</accession>
<dbReference type="Gene3D" id="3.40.50.1820">
    <property type="entry name" value="alpha/beta hydrolase"/>
    <property type="match status" value="1"/>
</dbReference>
<dbReference type="EMBL" id="JACIIX010000006">
    <property type="protein sequence ID" value="MBB6210451.1"/>
    <property type="molecule type" value="Genomic_DNA"/>
</dbReference>
<dbReference type="Proteomes" id="UP000544872">
    <property type="component" value="Unassembled WGS sequence"/>
</dbReference>
<dbReference type="PANTHER" id="PTHR22946">
    <property type="entry name" value="DIENELACTONE HYDROLASE DOMAIN-CONTAINING PROTEIN-RELATED"/>
    <property type="match status" value="1"/>
</dbReference>
<evidence type="ECO:0000256" key="1">
    <source>
        <dbReference type="ARBA" id="ARBA00022801"/>
    </source>
</evidence>